<accession>A0AAV5JPQ8</accession>
<dbReference type="EMBL" id="BPVZ01000041">
    <property type="protein sequence ID" value="GKV14458.1"/>
    <property type="molecule type" value="Genomic_DNA"/>
</dbReference>
<gene>
    <name evidence="1" type="ORF">SLEP1_g25338</name>
</gene>
<evidence type="ECO:0000313" key="2">
    <source>
        <dbReference type="Proteomes" id="UP001054252"/>
    </source>
</evidence>
<reference evidence="1 2" key="1">
    <citation type="journal article" date="2021" name="Commun. Biol.">
        <title>The genome of Shorea leprosula (Dipterocarpaceae) highlights the ecological relevance of drought in aseasonal tropical rainforests.</title>
        <authorList>
            <person name="Ng K.K.S."/>
            <person name="Kobayashi M.J."/>
            <person name="Fawcett J.A."/>
            <person name="Hatakeyama M."/>
            <person name="Paape T."/>
            <person name="Ng C.H."/>
            <person name="Ang C.C."/>
            <person name="Tnah L.H."/>
            <person name="Lee C.T."/>
            <person name="Nishiyama T."/>
            <person name="Sese J."/>
            <person name="O'Brien M.J."/>
            <person name="Copetti D."/>
            <person name="Mohd Noor M.I."/>
            <person name="Ong R.C."/>
            <person name="Putra M."/>
            <person name="Sireger I.Z."/>
            <person name="Indrioko S."/>
            <person name="Kosugi Y."/>
            <person name="Izuno A."/>
            <person name="Isagi Y."/>
            <person name="Lee S.L."/>
            <person name="Shimizu K.K."/>
        </authorList>
    </citation>
    <scope>NUCLEOTIDE SEQUENCE [LARGE SCALE GENOMIC DNA]</scope>
    <source>
        <strain evidence="1">214</strain>
    </source>
</reference>
<evidence type="ECO:0000313" key="1">
    <source>
        <dbReference type="EMBL" id="GKV14458.1"/>
    </source>
</evidence>
<dbReference type="Proteomes" id="UP001054252">
    <property type="component" value="Unassembled WGS sequence"/>
</dbReference>
<proteinExistence type="predicted"/>
<organism evidence="1 2">
    <name type="scientific">Rubroshorea leprosula</name>
    <dbReference type="NCBI Taxonomy" id="152421"/>
    <lineage>
        <taxon>Eukaryota</taxon>
        <taxon>Viridiplantae</taxon>
        <taxon>Streptophyta</taxon>
        <taxon>Embryophyta</taxon>
        <taxon>Tracheophyta</taxon>
        <taxon>Spermatophyta</taxon>
        <taxon>Magnoliopsida</taxon>
        <taxon>eudicotyledons</taxon>
        <taxon>Gunneridae</taxon>
        <taxon>Pentapetalae</taxon>
        <taxon>rosids</taxon>
        <taxon>malvids</taxon>
        <taxon>Malvales</taxon>
        <taxon>Dipterocarpaceae</taxon>
        <taxon>Rubroshorea</taxon>
    </lineage>
</organism>
<sequence length="44" mass="5225">MEQAPKKQVRGSYRPLYVLPPRMIENSSLLQFFFLAIILQQLFL</sequence>
<name>A0AAV5JPQ8_9ROSI</name>
<dbReference type="AlphaFoldDB" id="A0AAV5JPQ8"/>
<comment type="caution">
    <text evidence="1">The sequence shown here is derived from an EMBL/GenBank/DDBJ whole genome shotgun (WGS) entry which is preliminary data.</text>
</comment>
<protein>
    <submittedName>
        <fullName evidence="1">Uncharacterized protein</fullName>
    </submittedName>
</protein>
<keyword evidence="2" id="KW-1185">Reference proteome</keyword>